<sequence>MSDSDQAQFIQEYQYADSSEGLLFYDTAIAFSQEYQVVWSRRVTGASAIYIALRYSNMMSAVVTLAELATPSCASLYILNLVLIGAVCLVYLSQSAFAAIRVYAIQGGAWATAAVVMALGLVPVATNIYGASQTMPADTLLSCWSSKTSATESNKRIGSDIPHILALQRWISSVILCRFFLNLRQAANSNDDLMTSSDRTFSGITSRIIGNMGEMLEEDSLESDTLVGTYYGTELDDGDLLPSDNTREMLFNRSKGTLAATYQLVSEMTTTRSYSSSVATNSNSEGQTLDYLHGKRSQDHDQLALDPSNVPIRDYTLMLSASEPTTAEGPFNEPDADVVLRTSDMVDFYVHVVILRIASPFFKDMFSLPQPRSGGLDAPEIIPVAEDSKTLDCLLRMSYPIEEPLLTDLGLVGSVLEAAMKYQMDTSVKKLRRMLSAFSNPLRVYTIACTCRLEKEAQLAAQEWVEDQQSAVTDYIDEMDSIPAGSYFRLLHFHSASRAGKAVPEGYCFCSPAAAAAPEAADVVTTAFVIPPPFDVPASPTHVIVRCLDADFYADRGVLLLSSPKLKAMLNDPELKSEGDRSVISLRERQEVLLILLQLTYPGTLPELDDWHMLTAVVEAAGRLEMTRAAELAKKQWISQIEAHPHPSYFVATRNGWDELAHAAAKHALLISADEYVPEMESVDARTYRQFLLYRQRCRALVTVARRQIVADRNVGKQEAYDVFFDERERDMSLDYTLHRAWALCGAASEPMDPPRQSASAANAPAAGLGGAWPAIVAQLFSVRSCHSGEMLDIIYSCEEHGGGAVAAIDQMPVPGATMQPASCEGHALNIIIYATHAATMENGWMRGKFSDLAPHGSVESLFPPVAYTLDHQPPRQPVQPLAYDDDNVQIPAHKRPAEEEVSQPIHRTLRDNNYGIHPWATYKDITRAPPAEWPREPSPPVLPANTAGQGTASRISVTAKHRQAAIADVPQPVAGSSNSVPGAATAGRSSVGKRCSCVFCGSSFASYSNRREHVAAHCRSDERGPFYCPSCWAEFPNVNLVVKHGVVHGLSPMQMARSQYFMSISWVPNYQPEKGVSIKQPAPIELYEALGSLYSRDPIHCLNDIVLSVFQPAKTKCRRAQRPPHLLPSPAPMQTSFYGRPMASTFIFTSLCLV</sequence>
<dbReference type="InterPro" id="IPR011333">
    <property type="entry name" value="SKP1/BTB/POZ_sf"/>
</dbReference>
<feature type="transmembrane region" description="Helical" evidence="1">
    <location>
        <begin position="104"/>
        <end position="125"/>
    </location>
</feature>
<dbReference type="Proteomes" id="UP000639403">
    <property type="component" value="Unassembled WGS sequence"/>
</dbReference>
<evidence type="ECO:0000313" key="3">
    <source>
        <dbReference type="EMBL" id="KAF9811479.1"/>
    </source>
</evidence>
<evidence type="ECO:0000259" key="2">
    <source>
        <dbReference type="PROSITE" id="PS50097"/>
    </source>
</evidence>
<name>A0A8H7U153_9APHY</name>
<dbReference type="Gene3D" id="3.30.710.10">
    <property type="entry name" value="Potassium Channel Kv1.1, Chain A"/>
    <property type="match status" value="2"/>
</dbReference>
<protein>
    <recommendedName>
        <fullName evidence="2">BTB domain-containing protein</fullName>
    </recommendedName>
</protein>
<dbReference type="InterPro" id="IPR045340">
    <property type="entry name" value="DUF6533"/>
</dbReference>
<feature type="transmembrane region" description="Helical" evidence="1">
    <location>
        <begin position="74"/>
        <end position="92"/>
    </location>
</feature>
<proteinExistence type="predicted"/>
<dbReference type="Gene3D" id="3.30.160.60">
    <property type="entry name" value="Classic Zinc Finger"/>
    <property type="match status" value="1"/>
</dbReference>
<reference evidence="3" key="2">
    <citation type="journal article" name="Front. Microbiol.">
        <title>Degradative Capacity of Two Strains of Rhodonia placenta: From Phenotype to Genotype.</title>
        <authorList>
            <person name="Kolle M."/>
            <person name="Horta M.A.C."/>
            <person name="Nowrousian M."/>
            <person name="Ohm R.A."/>
            <person name="Benz J.P."/>
            <person name="Pilgard A."/>
        </authorList>
    </citation>
    <scope>NUCLEOTIDE SEQUENCE</scope>
    <source>
        <strain evidence="3">FPRL280</strain>
    </source>
</reference>
<evidence type="ECO:0000256" key="1">
    <source>
        <dbReference type="SAM" id="Phobius"/>
    </source>
</evidence>
<dbReference type="Pfam" id="PF20151">
    <property type="entry name" value="DUF6533"/>
    <property type="match status" value="1"/>
</dbReference>
<dbReference type="PROSITE" id="PS50097">
    <property type="entry name" value="BTB"/>
    <property type="match status" value="1"/>
</dbReference>
<keyword evidence="1" id="KW-0812">Transmembrane</keyword>
<dbReference type="InterPro" id="IPR000210">
    <property type="entry name" value="BTB/POZ_dom"/>
</dbReference>
<feature type="domain" description="BTB" evidence="2">
    <location>
        <begin position="336"/>
        <end position="399"/>
    </location>
</feature>
<dbReference type="Pfam" id="PF00651">
    <property type="entry name" value="BTB"/>
    <property type="match status" value="2"/>
</dbReference>
<dbReference type="SMART" id="SM00355">
    <property type="entry name" value="ZnF_C2H2"/>
    <property type="match status" value="2"/>
</dbReference>
<dbReference type="PROSITE" id="PS00028">
    <property type="entry name" value="ZINC_FINGER_C2H2_1"/>
    <property type="match status" value="2"/>
</dbReference>
<evidence type="ECO:0000313" key="4">
    <source>
        <dbReference type="Proteomes" id="UP000639403"/>
    </source>
</evidence>
<keyword evidence="1" id="KW-0472">Membrane</keyword>
<dbReference type="AlphaFoldDB" id="A0A8H7U153"/>
<dbReference type="CDD" id="cd18186">
    <property type="entry name" value="BTB_POZ_ZBTB_KLHL-like"/>
    <property type="match status" value="1"/>
</dbReference>
<dbReference type="SUPFAM" id="SSF54695">
    <property type="entry name" value="POZ domain"/>
    <property type="match status" value="2"/>
</dbReference>
<gene>
    <name evidence="3" type="ORF">IEO21_06595</name>
</gene>
<dbReference type="InterPro" id="IPR013087">
    <property type="entry name" value="Znf_C2H2_type"/>
</dbReference>
<accession>A0A8H7U153</accession>
<comment type="caution">
    <text evidence="3">The sequence shown here is derived from an EMBL/GenBank/DDBJ whole genome shotgun (WGS) entry which is preliminary data.</text>
</comment>
<dbReference type="SMART" id="SM00225">
    <property type="entry name" value="BTB"/>
    <property type="match status" value="2"/>
</dbReference>
<dbReference type="EMBL" id="JADOXO010000153">
    <property type="protein sequence ID" value="KAF9811479.1"/>
    <property type="molecule type" value="Genomic_DNA"/>
</dbReference>
<reference evidence="3" key="1">
    <citation type="submission" date="2020-11" db="EMBL/GenBank/DDBJ databases">
        <authorList>
            <person name="Koelle M."/>
            <person name="Horta M.A.C."/>
            <person name="Nowrousian M."/>
            <person name="Ohm R.A."/>
            <person name="Benz P."/>
            <person name="Pilgard A."/>
        </authorList>
    </citation>
    <scope>NUCLEOTIDE SEQUENCE</scope>
    <source>
        <strain evidence="3">FPRL280</strain>
    </source>
</reference>
<organism evidence="3 4">
    <name type="scientific">Rhodonia placenta</name>
    <dbReference type="NCBI Taxonomy" id="104341"/>
    <lineage>
        <taxon>Eukaryota</taxon>
        <taxon>Fungi</taxon>
        <taxon>Dikarya</taxon>
        <taxon>Basidiomycota</taxon>
        <taxon>Agaricomycotina</taxon>
        <taxon>Agaricomycetes</taxon>
        <taxon>Polyporales</taxon>
        <taxon>Adustoporiaceae</taxon>
        <taxon>Rhodonia</taxon>
    </lineage>
</organism>
<keyword evidence="1" id="KW-1133">Transmembrane helix</keyword>